<name>A0A369CHL7_9GAMM</name>
<keyword evidence="1" id="KW-0812">Transmembrane</keyword>
<keyword evidence="1" id="KW-0472">Membrane</keyword>
<dbReference type="Proteomes" id="UP000252707">
    <property type="component" value="Unassembled WGS sequence"/>
</dbReference>
<evidence type="ECO:0000313" key="2">
    <source>
        <dbReference type="EMBL" id="RCX33183.1"/>
    </source>
</evidence>
<feature type="transmembrane region" description="Helical" evidence="1">
    <location>
        <begin position="53"/>
        <end position="71"/>
    </location>
</feature>
<feature type="transmembrane region" description="Helical" evidence="1">
    <location>
        <begin position="191"/>
        <end position="210"/>
    </location>
</feature>
<keyword evidence="1" id="KW-1133">Transmembrane helix</keyword>
<dbReference type="AlphaFoldDB" id="A0A369CHL7"/>
<dbReference type="RefSeq" id="WP_114278054.1">
    <property type="nucleotide sequence ID" value="NZ_QPJY01000001.1"/>
</dbReference>
<comment type="caution">
    <text evidence="2">The sequence shown here is derived from an EMBL/GenBank/DDBJ whole genome shotgun (WGS) entry which is preliminary data.</text>
</comment>
<proteinExistence type="predicted"/>
<protein>
    <submittedName>
        <fullName evidence="2">Uncharacterized protein</fullName>
    </submittedName>
</protein>
<organism evidence="2 3">
    <name type="scientific">Thioalbus denitrificans</name>
    <dbReference type="NCBI Taxonomy" id="547122"/>
    <lineage>
        <taxon>Bacteria</taxon>
        <taxon>Pseudomonadati</taxon>
        <taxon>Pseudomonadota</taxon>
        <taxon>Gammaproteobacteria</taxon>
        <taxon>Chromatiales</taxon>
        <taxon>Ectothiorhodospiraceae</taxon>
        <taxon>Thioalbus</taxon>
    </lineage>
</organism>
<dbReference type="EMBL" id="QPJY01000001">
    <property type="protein sequence ID" value="RCX33183.1"/>
    <property type="molecule type" value="Genomic_DNA"/>
</dbReference>
<evidence type="ECO:0000313" key="3">
    <source>
        <dbReference type="Proteomes" id="UP000252707"/>
    </source>
</evidence>
<gene>
    <name evidence="2" type="ORF">DFQ59_101482</name>
</gene>
<evidence type="ECO:0000256" key="1">
    <source>
        <dbReference type="SAM" id="Phobius"/>
    </source>
</evidence>
<sequence>MSGPLNPHPAGETPDLLRFPTPERQRRVRIAGAVYLLIGALLLTAHGYGADGFWLFAGIIGTGVGLGLLGYRDQVSISRATRQVERRCGFFVDFRRTRFGWDHFTGIEVRRRNVLARRFSRLSGRTWESGVETRYSVVLVNGGDLEVDATADPGLARGWAEAIGAVLQLPVAPEVVAAAGEERTRRRPPAWLVWLLTLLILGALLAWIGYNLHLAGRAAGS</sequence>
<reference evidence="2 3" key="1">
    <citation type="submission" date="2018-07" db="EMBL/GenBank/DDBJ databases">
        <title>Genomic Encyclopedia of Type Strains, Phase IV (KMG-IV): sequencing the most valuable type-strain genomes for metagenomic binning, comparative biology and taxonomic classification.</title>
        <authorList>
            <person name="Goeker M."/>
        </authorList>
    </citation>
    <scope>NUCLEOTIDE SEQUENCE [LARGE SCALE GENOMIC DNA]</scope>
    <source>
        <strain evidence="2 3">DSM 26407</strain>
    </source>
</reference>
<feature type="transmembrane region" description="Helical" evidence="1">
    <location>
        <begin position="28"/>
        <end position="47"/>
    </location>
</feature>
<keyword evidence="3" id="KW-1185">Reference proteome</keyword>
<accession>A0A369CHL7</accession>